<gene>
    <name evidence="1" type="ORF">GCM10009114_13860</name>
</gene>
<sequence length="216" mass="25364">MYFILGSSIEDVGDYPQHQTMGDRYDYDGKCSVYNLLRDFEFTPNFSGAKIERKAKRTDLISSVPIPCNCLIFNDNLKNLLGQFKMPPHRLFQLPLKHKWRTYSYWCLQIVEPEDIFSYLDFSETNFFVKSFDTNKRQKINVANEQELCELKRTLSSDQDLYNTSYRFKEGYLGRYDLFTNGFLDIDIYISESLRNALDSSSFSGVSIGKSRLLKW</sequence>
<name>A0ABN1LFP4_9ALTE</name>
<accession>A0ABN1LFP4</accession>
<organism evidence="1 2">
    <name type="scientific">Aliiglaciecola litoralis</name>
    <dbReference type="NCBI Taxonomy" id="582857"/>
    <lineage>
        <taxon>Bacteria</taxon>
        <taxon>Pseudomonadati</taxon>
        <taxon>Pseudomonadota</taxon>
        <taxon>Gammaproteobacteria</taxon>
        <taxon>Alteromonadales</taxon>
        <taxon>Alteromonadaceae</taxon>
        <taxon>Aliiglaciecola</taxon>
    </lineage>
</organism>
<dbReference type="EMBL" id="BAAAFD010000002">
    <property type="protein sequence ID" value="GAA0855263.1"/>
    <property type="molecule type" value="Genomic_DNA"/>
</dbReference>
<dbReference type="Proteomes" id="UP001500359">
    <property type="component" value="Unassembled WGS sequence"/>
</dbReference>
<evidence type="ECO:0000313" key="1">
    <source>
        <dbReference type="EMBL" id="GAA0855263.1"/>
    </source>
</evidence>
<proteinExistence type="predicted"/>
<protein>
    <submittedName>
        <fullName evidence="1">Uncharacterized protein</fullName>
    </submittedName>
</protein>
<comment type="caution">
    <text evidence="1">The sequence shown here is derived from an EMBL/GenBank/DDBJ whole genome shotgun (WGS) entry which is preliminary data.</text>
</comment>
<dbReference type="RefSeq" id="WP_343857965.1">
    <property type="nucleotide sequence ID" value="NZ_BAAAFD010000002.1"/>
</dbReference>
<reference evidence="1 2" key="1">
    <citation type="journal article" date="2019" name="Int. J. Syst. Evol. Microbiol.">
        <title>The Global Catalogue of Microorganisms (GCM) 10K type strain sequencing project: providing services to taxonomists for standard genome sequencing and annotation.</title>
        <authorList>
            <consortium name="The Broad Institute Genomics Platform"/>
            <consortium name="The Broad Institute Genome Sequencing Center for Infectious Disease"/>
            <person name="Wu L."/>
            <person name="Ma J."/>
        </authorList>
    </citation>
    <scope>NUCLEOTIDE SEQUENCE [LARGE SCALE GENOMIC DNA]</scope>
    <source>
        <strain evidence="1 2">JCM 15896</strain>
    </source>
</reference>
<keyword evidence="2" id="KW-1185">Reference proteome</keyword>
<evidence type="ECO:0000313" key="2">
    <source>
        <dbReference type="Proteomes" id="UP001500359"/>
    </source>
</evidence>